<comment type="caution">
    <text evidence="1">The sequence shown here is derived from an EMBL/GenBank/DDBJ whole genome shotgun (WGS) entry which is preliminary data.</text>
</comment>
<gene>
    <name evidence="1" type="ORF">ACFSCX_06885</name>
</gene>
<dbReference type="PANTHER" id="PTHR40051">
    <property type="entry name" value="IG HYPOTHETICAL 15966"/>
    <property type="match status" value="1"/>
</dbReference>
<dbReference type="Pfam" id="PF08863">
    <property type="entry name" value="YolD"/>
    <property type="match status" value="1"/>
</dbReference>
<dbReference type="EMBL" id="JBHUEM010000005">
    <property type="protein sequence ID" value="MFD1736290.1"/>
    <property type="molecule type" value="Genomic_DNA"/>
</dbReference>
<proteinExistence type="predicted"/>
<name>A0ABW4LM74_9BACI</name>
<protein>
    <submittedName>
        <fullName evidence="1">YolD-like family protein</fullName>
    </submittedName>
</protein>
<keyword evidence="2" id="KW-1185">Reference proteome</keyword>
<dbReference type="RefSeq" id="WP_377927438.1">
    <property type="nucleotide sequence ID" value="NZ_JBHUEM010000005.1"/>
</dbReference>
<organism evidence="1 2">
    <name type="scientific">Bacillus salitolerans</name>
    <dbReference type="NCBI Taxonomy" id="1437434"/>
    <lineage>
        <taxon>Bacteria</taxon>
        <taxon>Bacillati</taxon>
        <taxon>Bacillota</taxon>
        <taxon>Bacilli</taxon>
        <taxon>Bacillales</taxon>
        <taxon>Bacillaceae</taxon>
        <taxon>Bacillus</taxon>
    </lineage>
</organism>
<dbReference type="Proteomes" id="UP001597214">
    <property type="component" value="Unassembled WGS sequence"/>
</dbReference>
<sequence>MTIRDRNLMKYAPFLMPEHRQMLRQVEEELYVHKSKPVLDEQRLEELNVTLSEGLENQRELIFTYFYHHDFRFEIGFVKAVDPVSKVIRIVDKLDNPSTLPFESIIDIRFH</sequence>
<reference evidence="2" key="1">
    <citation type="journal article" date="2019" name="Int. J. Syst. Evol. Microbiol.">
        <title>The Global Catalogue of Microorganisms (GCM) 10K type strain sequencing project: providing services to taxonomists for standard genome sequencing and annotation.</title>
        <authorList>
            <consortium name="The Broad Institute Genomics Platform"/>
            <consortium name="The Broad Institute Genome Sequencing Center for Infectious Disease"/>
            <person name="Wu L."/>
            <person name="Ma J."/>
        </authorList>
    </citation>
    <scope>NUCLEOTIDE SEQUENCE [LARGE SCALE GENOMIC DNA]</scope>
    <source>
        <strain evidence="2">CCUG 49339</strain>
    </source>
</reference>
<dbReference type="InterPro" id="IPR014962">
    <property type="entry name" value="YolD"/>
</dbReference>
<evidence type="ECO:0000313" key="2">
    <source>
        <dbReference type="Proteomes" id="UP001597214"/>
    </source>
</evidence>
<dbReference type="PANTHER" id="PTHR40051:SF1">
    <property type="entry name" value="YOLD-LIKE FAMILY PROTEIN"/>
    <property type="match status" value="1"/>
</dbReference>
<evidence type="ECO:0000313" key="1">
    <source>
        <dbReference type="EMBL" id="MFD1736290.1"/>
    </source>
</evidence>
<accession>A0ABW4LM74</accession>